<reference evidence="2 3" key="1">
    <citation type="journal article" date="2015" name="Nat. Commun.">
        <title>Outbred genome sequencing and CRISPR/Cas9 gene editing in butterflies.</title>
        <authorList>
            <person name="Li X."/>
            <person name="Fan D."/>
            <person name="Zhang W."/>
            <person name="Liu G."/>
            <person name="Zhang L."/>
            <person name="Zhao L."/>
            <person name="Fang X."/>
            <person name="Chen L."/>
            <person name="Dong Y."/>
            <person name="Chen Y."/>
            <person name="Ding Y."/>
            <person name="Zhao R."/>
            <person name="Feng M."/>
            <person name="Zhu Y."/>
            <person name="Feng Y."/>
            <person name="Jiang X."/>
            <person name="Zhu D."/>
            <person name="Xiang H."/>
            <person name="Feng X."/>
            <person name="Li S."/>
            <person name="Wang J."/>
            <person name="Zhang G."/>
            <person name="Kronforst M.R."/>
            <person name="Wang W."/>
        </authorList>
    </citation>
    <scope>NUCLEOTIDE SEQUENCE [LARGE SCALE GENOMIC DNA]</scope>
    <source>
        <strain evidence="2">Ya'a_city_454_Px</strain>
        <tissue evidence="2">Whole body</tissue>
    </source>
</reference>
<dbReference type="Proteomes" id="UP000053268">
    <property type="component" value="Unassembled WGS sequence"/>
</dbReference>
<evidence type="ECO:0000313" key="2">
    <source>
        <dbReference type="EMBL" id="KPJ01260.1"/>
    </source>
</evidence>
<protein>
    <submittedName>
        <fullName evidence="2">Uncharacterized protein</fullName>
    </submittedName>
</protein>
<proteinExistence type="predicted"/>
<organism evidence="2 3">
    <name type="scientific">Papilio xuthus</name>
    <name type="common">Asian swallowtail butterfly</name>
    <dbReference type="NCBI Taxonomy" id="66420"/>
    <lineage>
        <taxon>Eukaryota</taxon>
        <taxon>Metazoa</taxon>
        <taxon>Ecdysozoa</taxon>
        <taxon>Arthropoda</taxon>
        <taxon>Hexapoda</taxon>
        <taxon>Insecta</taxon>
        <taxon>Pterygota</taxon>
        <taxon>Neoptera</taxon>
        <taxon>Endopterygota</taxon>
        <taxon>Lepidoptera</taxon>
        <taxon>Glossata</taxon>
        <taxon>Ditrysia</taxon>
        <taxon>Papilionoidea</taxon>
        <taxon>Papilionidae</taxon>
        <taxon>Papilioninae</taxon>
        <taxon>Papilio</taxon>
    </lineage>
</organism>
<keyword evidence="3" id="KW-1185">Reference proteome</keyword>
<gene>
    <name evidence="2" type="ORF">RR46_00720</name>
</gene>
<evidence type="ECO:0000313" key="3">
    <source>
        <dbReference type="Proteomes" id="UP000053268"/>
    </source>
</evidence>
<feature type="region of interest" description="Disordered" evidence="1">
    <location>
        <begin position="30"/>
        <end position="56"/>
    </location>
</feature>
<dbReference type="EMBL" id="KQ459363">
    <property type="protein sequence ID" value="KPJ01260.1"/>
    <property type="molecule type" value="Genomic_DNA"/>
</dbReference>
<name>A0A0N0P9W3_PAPXU</name>
<sequence>MEEHVALDSKKQKKFVKSLKGIKKLMKNTTGCGIHDSNNQWSGLQRQDPSHDARDF</sequence>
<evidence type="ECO:0000256" key="1">
    <source>
        <dbReference type="SAM" id="MobiDB-lite"/>
    </source>
</evidence>
<feature type="compositionally biased region" description="Polar residues" evidence="1">
    <location>
        <begin position="30"/>
        <end position="47"/>
    </location>
</feature>
<dbReference type="AlphaFoldDB" id="A0A0N0P9W3"/>
<accession>A0A0N0P9W3</accession>